<dbReference type="Pfam" id="PF03995">
    <property type="entry name" value="Inhibitor_I36"/>
    <property type="match status" value="1"/>
</dbReference>
<gene>
    <name evidence="2" type="ORF">ACFOUW_07235</name>
</gene>
<feature type="chain" id="PRO_5045416545" evidence="1">
    <location>
        <begin position="29"/>
        <end position="158"/>
    </location>
</feature>
<accession>A0ABV7Y5U2</accession>
<protein>
    <submittedName>
        <fullName evidence="2">Peptidase inhibitor family I36 protein</fullName>
    </submittedName>
</protein>
<organism evidence="2 3">
    <name type="scientific">Tenggerimyces flavus</name>
    <dbReference type="NCBI Taxonomy" id="1708749"/>
    <lineage>
        <taxon>Bacteria</taxon>
        <taxon>Bacillati</taxon>
        <taxon>Actinomycetota</taxon>
        <taxon>Actinomycetes</taxon>
        <taxon>Propionibacteriales</taxon>
        <taxon>Nocardioidaceae</taxon>
        <taxon>Tenggerimyces</taxon>
    </lineage>
</organism>
<feature type="signal peptide" evidence="1">
    <location>
        <begin position="1"/>
        <end position="28"/>
    </location>
</feature>
<dbReference type="PROSITE" id="PS00024">
    <property type="entry name" value="HEMOPEXIN"/>
    <property type="match status" value="1"/>
</dbReference>
<proteinExistence type="predicted"/>
<dbReference type="RefSeq" id="WP_205116843.1">
    <property type="nucleotide sequence ID" value="NZ_JAFBCM010000001.1"/>
</dbReference>
<evidence type="ECO:0000313" key="2">
    <source>
        <dbReference type="EMBL" id="MFC3760625.1"/>
    </source>
</evidence>
<comment type="caution">
    <text evidence="2">The sequence shown here is derived from an EMBL/GenBank/DDBJ whole genome shotgun (WGS) entry which is preliminary data.</text>
</comment>
<reference evidence="3" key="1">
    <citation type="journal article" date="2019" name="Int. J. Syst. Evol. Microbiol.">
        <title>The Global Catalogue of Microorganisms (GCM) 10K type strain sequencing project: providing services to taxonomists for standard genome sequencing and annotation.</title>
        <authorList>
            <consortium name="The Broad Institute Genomics Platform"/>
            <consortium name="The Broad Institute Genome Sequencing Center for Infectious Disease"/>
            <person name="Wu L."/>
            <person name="Ma J."/>
        </authorList>
    </citation>
    <scope>NUCLEOTIDE SEQUENCE [LARGE SCALE GENOMIC DNA]</scope>
    <source>
        <strain evidence="3">CGMCC 4.7241</strain>
    </source>
</reference>
<evidence type="ECO:0000313" key="3">
    <source>
        <dbReference type="Proteomes" id="UP001595699"/>
    </source>
</evidence>
<keyword evidence="3" id="KW-1185">Reference proteome</keyword>
<dbReference type="Proteomes" id="UP001595699">
    <property type="component" value="Unassembled WGS sequence"/>
</dbReference>
<name>A0ABV7Y5U2_9ACTN</name>
<sequence>MRQRIAALLGTFVAVIAGLIAFSVPAHAANENGHCETGEMCMWQNTWHSAGVYDSFYSIANLTTKVFIRNCGTDCSVDDNVSSLRNYDAGKYVRTWQHANFSGGLFTRKWANGPDELDAAMDLTIDKFNNGLVVNDKITSFCFVYETSPHRQCRGISR</sequence>
<dbReference type="EMBL" id="JBHRZH010000006">
    <property type="protein sequence ID" value="MFC3760625.1"/>
    <property type="molecule type" value="Genomic_DNA"/>
</dbReference>
<dbReference type="InterPro" id="IPR018486">
    <property type="entry name" value="Hemopexin_CS"/>
</dbReference>
<evidence type="ECO:0000256" key="1">
    <source>
        <dbReference type="SAM" id="SignalP"/>
    </source>
</evidence>
<keyword evidence="1" id="KW-0732">Signal</keyword>